<sequence>MKQKKYTNVAPTSSEIDASNVCRQLKISFENFQQSKSKLDLIEFTQFTRDFEVFLKEETNKKLLNYFPRIIIENIIVHVCSFTFEPDLVHQTFHLLNLIVSKTGVTFSAISYMTLFLFLANGDEERFNILKNERISIDIFSDELFFSDFINESMFNLTFQKLFLTVSSKEICQFYTNLIFKVSPLNLLSDYDFQPLIDNFRQQRPNVSIFPEISVFLSGLFSINDKFKFYFNDKQNFELLSELLNDAPFDSIIECFTYLIFIDPPNFSLLTNVVDFYRKNLRIQSQFFDSGFKLIQSHPEIANEVNSAVTFSEWITPQTPTSKLIYVMKLVNSIDVSLVSQFLPCYFSKVEEEKSDNLEYLFFGIDTVESLVYHHLINLEFLFNSLFLKVFVIQPSIDMLSELFEKSETFVQIVYDIYSLPEAESIRPDVLEKVIHVAIKNNELVSIVSGFLAISGTSKNLREIMKLIDDTKNGCFCEALIYSFSKSATLVINFLREYGLKWIDSIFNQKIIDIQMVKNLIIGLTKRLANKNVDEFIESLPKDHPLFSLEEGDIHSLVYGFETPTVYFPIKVYSLFHLITCPEKVDPYNASLIGSKKVLKKYKNLMNLPILKDVANRYITDDIFYQLLKTPTELEQFADPSYDHFPLFQLFEYTFEKVYEMKFRSISFWIRFDKKIDDSLKVPFFHASKFSLFYKSNNLIANYEGTEYLVPINPLQWNHIFVSFSPKVLSHKVKIYVNLNKAVFASPVDLSEFDDFGFLVYASYLFIGPAIRIYNSKTHDLNTIFELGPSSLTKLNEDHLIVPSSDFLADRNMLPVPYYGFPEHFKSEKKLNYFFEILKKTENDIEFNKILSLYFKVYLIIKNSNVNLFSSLLTFFASSPEKLTEERFCKVLDFFSENENKKILLDEILRNILFWKNVSNNFIISSLVSYFKTFDFLDDFDKFQFFLSSKIIQNQTSKEMMTTFLNDSQTLPKCQECLVKLFQCHHYMYQRQNKEIQCEFQSTKKSDNSAEKEEKEEEQNDDEHDQYLLIFNKRNISVQCEINLDNEENKSSCFDEQFLLFYDINNTELQFNMIDCFYDFFNQSESIENIKSIIPLDDMINLFVISQNAFKRSFFKIFVLIEKKSPGILVVNNLFLTAFFPLFIYQDIWDQVIGIVTDDDGTTMKSTPIVCLILALIWSLTVVSLHSVARTGKTFQLSFNKEIQFCLTNVKNISLNKSAQHFMTIWYPLLLGFENNKSDISLSSIKIEGTVISPPKVSDLSYHIWKTVIQAAREIDNNLPLRTDQFFFKEFKSFIPNSDLFIFHINVILSSSKDQFIHFFSPILCVLLVSEKEIAETFVCQFVTSSLTILSQTFQSESLIIHFIPILHYMSSSGLMKFNFQFILSSIFVIVTRLSDLYSKSFMKALPSINNLMISIFSNCEDESLPILFNILQQNAQIFSELSLQSPNTTENYLCFFQKVAHNCYNEFDTFFKKFLEITKIDQKNKKVEDLLNHVEIQDNSIMNKWNKALNSLGSITKLVKNEKSNCFQSMMSELLVYSKELTKTYFICQKRQKEFSQFLKKNFNSAQNVTNSQEYFNYSIEKLFESINGSITVTPEKNEVDRKLKKLLPFSFPASLPRLFVPAPIRSYEEAIQFIIDNKLYMKKAKLNLAVQKANLDDSEKVSKSIFKRRTKRTNSNMQGSPQPVSKMTVIETEDAQQMIDRKLKRRQSMVSPTKLPNLLVYPIVINCRLRRFNYSIPTILTLKPDELELAPFCGRNSSSFSPNANYPLNPELVAQFVMEVINGFWGITTVSDGKIVIKIPLNSIIALNQNNSKSVTFWTMTSGTFALDNIESIFFDNQPFQDICLFTSHDSLKNKNEVIQNWIQGTISTSQMIVLLNICEGNGYIDQNKFIQFPGTFSVFGTFSPINESLHSNLINGLMTGDDRYSNSIELKENINSIVDFIKKIGVKESIEKLNRPSPHFTTDSQILCQKLEGTVPSFSLLADDSIITDLPPLSSRVSCTCPIYICVDRNESSVYLIDVKANKKIFSINSEEFSTARSISISQRFMFFAIDLRNGKSFVYRILYESGLPSKIELVNKRLFLYDQATTVNDSELVAATFYGKTVYIWPFYRFSYHRVLNFERKIRFCQFDDNSGTFWVCDNFSCYLFDLNGKLFSKHKFEKKISAFAVVPQPIFECERTVICGFNDGSIVLISPKIESAELFVKDLKKCHNSKIERISFSLQNFFFLTVDDCQNAFFWTKKNVGDDAKEFDINVFEGCPSCGNKPLKFCTSCKRAFCAECLKDSQICPECLPTNL</sequence>
<keyword evidence="1" id="KW-0812">Transmembrane</keyword>
<name>A0ABR2HV31_9EUKA</name>
<evidence type="ECO:0000256" key="1">
    <source>
        <dbReference type="SAM" id="Phobius"/>
    </source>
</evidence>
<evidence type="ECO:0008006" key="4">
    <source>
        <dbReference type="Google" id="ProtNLM"/>
    </source>
</evidence>
<organism evidence="2 3">
    <name type="scientific">Tritrichomonas musculus</name>
    <dbReference type="NCBI Taxonomy" id="1915356"/>
    <lineage>
        <taxon>Eukaryota</taxon>
        <taxon>Metamonada</taxon>
        <taxon>Parabasalia</taxon>
        <taxon>Tritrichomonadida</taxon>
        <taxon>Tritrichomonadidae</taxon>
        <taxon>Tritrichomonas</taxon>
    </lineage>
</organism>
<keyword evidence="1" id="KW-1133">Transmembrane helix</keyword>
<evidence type="ECO:0000313" key="2">
    <source>
        <dbReference type="EMBL" id="KAK8852698.1"/>
    </source>
</evidence>
<feature type="transmembrane region" description="Helical" evidence="1">
    <location>
        <begin position="1166"/>
        <end position="1189"/>
    </location>
</feature>
<accession>A0ABR2HV31</accession>
<feature type="transmembrane region" description="Helical" evidence="1">
    <location>
        <begin position="1126"/>
        <end position="1146"/>
    </location>
</feature>
<dbReference type="Proteomes" id="UP001470230">
    <property type="component" value="Unassembled WGS sequence"/>
</dbReference>
<reference evidence="2 3" key="1">
    <citation type="submission" date="2024-04" db="EMBL/GenBank/DDBJ databases">
        <title>Tritrichomonas musculus Genome.</title>
        <authorList>
            <person name="Alves-Ferreira E."/>
            <person name="Grigg M."/>
            <person name="Lorenzi H."/>
            <person name="Galac M."/>
        </authorList>
    </citation>
    <scope>NUCLEOTIDE SEQUENCE [LARGE SCALE GENOMIC DNA]</scope>
    <source>
        <strain evidence="2 3">EAF2021</strain>
    </source>
</reference>
<comment type="caution">
    <text evidence="2">The sequence shown here is derived from an EMBL/GenBank/DDBJ whole genome shotgun (WGS) entry which is preliminary data.</text>
</comment>
<proteinExistence type="predicted"/>
<keyword evidence="1" id="KW-0472">Membrane</keyword>
<dbReference type="EMBL" id="JAPFFF010000023">
    <property type="protein sequence ID" value="KAK8852698.1"/>
    <property type="molecule type" value="Genomic_DNA"/>
</dbReference>
<protein>
    <recommendedName>
        <fullName evidence="4">BEACH domain-containing protein</fullName>
    </recommendedName>
</protein>
<dbReference type="SUPFAM" id="SSF50978">
    <property type="entry name" value="WD40 repeat-like"/>
    <property type="match status" value="1"/>
</dbReference>
<dbReference type="InterPro" id="IPR036322">
    <property type="entry name" value="WD40_repeat_dom_sf"/>
</dbReference>
<keyword evidence="3" id="KW-1185">Reference proteome</keyword>
<evidence type="ECO:0000313" key="3">
    <source>
        <dbReference type="Proteomes" id="UP001470230"/>
    </source>
</evidence>
<gene>
    <name evidence="2" type="ORF">M9Y10_017687</name>
</gene>